<evidence type="ECO:0000256" key="2">
    <source>
        <dbReference type="ARBA" id="ARBA00022448"/>
    </source>
</evidence>
<dbReference type="SUPFAM" id="SSF56935">
    <property type="entry name" value="Porins"/>
    <property type="match status" value="1"/>
</dbReference>
<dbReference type="InterPro" id="IPR023996">
    <property type="entry name" value="TonB-dep_OMP_SusC/RagA"/>
</dbReference>
<evidence type="ECO:0000256" key="3">
    <source>
        <dbReference type="ARBA" id="ARBA00022452"/>
    </source>
</evidence>
<dbReference type="InterPro" id="IPR036942">
    <property type="entry name" value="Beta-barrel_TonB_sf"/>
</dbReference>
<proteinExistence type="inferred from homology"/>
<evidence type="ECO:0000259" key="8">
    <source>
        <dbReference type="Pfam" id="PF07715"/>
    </source>
</evidence>
<keyword evidence="5 7" id="KW-0472">Membrane</keyword>
<evidence type="ECO:0000256" key="7">
    <source>
        <dbReference type="PROSITE-ProRule" id="PRU01360"/>
    </source>
</evidence>
<evidence type="ECO:0000256" key="6">
    <source>
        <dbReference type="ARBA" id="ARBA00023237"/>
    </source>
</evidence>
<evidence type="ECO:0000256" key="5">
    <source>
        <dbReference type="ARBA" id="ARBA00023136"/>
    </source>
</evidence>
<dbReference type="PROSITE" id="PS52016">
    <property type="entry name" value="TONB_DEPENDENT_REC_3"/>
    <property type="match status" value="1"/>
</dbReference>
<dbReference type="Proteomes" id="UP000220133">
    <property type="component" value="Chromosome"/>
</dbReference>
<keyword evidence="10" id="KW-1185">Reference proteome</keyword>
<dbReference type="KEGG" id="cbae:COR50_11610"/>
<dbReference type="Pfam" id="PF13715">
    <property type="entry name" value="CarbopepD_reg_2"/>
    <property type="match status" value="1"/>
</dbReference>
<keyword evidence="4 7" id="KW-0812">Transmembrane</keyword>
<dbReference type="Pfam" id="PF07715">
    <property type="entry name" value="Plug"/>
    <property type="match status" value="1"/>
</dbReference>
<dbReference type="NCBIfam" id="TIGR04057">
    <property type="entry name" value="SusC_RagA_signa"/>
    <property type="match status" value="1"/>
</dbReference>
<organism evidence="9 10">
    <name type="scientific">Chitinophaga caeni</name>
    <dbReference type="NCBI Taxonomy" id="2029983"/>
    <lineage>
        <taxon>Bacteria</taxon>
        <taxon>Pseudomonadati</taxon>
        <taxon>Bacteroidota</taxon>
        <taxon>Chitinophagia</taxon>
        <taxon>Chitinophagales</taxon>
        <taxon>Chitinophagaceae</taxon>
        <taxon>Chitinophaga</taxon>
    </lineage>
</organism>
<gene>
    <name evidence="9" type="ORF">COR50_11610</name>
</gene>
<dbReference type="EMBL" id="CP023777">
    <property type="protein sequence ID" value="ATL47757.1"/>
    <property type="molecule type" value="Genomic_DNA"/>
</dbReference>
<evidence type="ECO:0000313" key="9">
    <source>
        <dbReference type="EMBL" id="ATL47757.1"/>
    </source>
</evidence>
<dbReference type="InterPro" id="IPR012910">
    <property type="entry name" value="Plug_dom"/>
</dbReference>
<dbReference type="InterPro" id="IPR008969">
    <property type="entry name" value="CarboxyPept-like_regulatory"/>
</dbReference>
<evidence type="ECO:0000256" key="1">
    <source>
        <dbReference type="ARBA" id="ARBA00004571"/>
    </source>
</evidence>
<feature type="domain" description="TonB-dependent receptor plug" evidence="8">
    <location>
        <begin position="235"/>
        <end position="356"/>
    </location>
</feature>
<dbReference type="Gene3D" id="2.40.170.20">
    <property type="entry name" value="TonB-dependent receptor, beta-barrel domain"/>
    <property type="match status" value="1"/>
</dbReference>
<keyword evidence="2 7" id="KW-0813">Transport</keyword>
<dbReference type="InterPro" id="IPR037066">
    <property type="entry name" value="Plug_dom_sf"/>
</dbReference>
<evidence type="ECO:0000256" key="4">
    <source>
        <dbReference type="ARBA" id="ARBA00022692"/>
    </source>
</evidence>
<keyword evidence="3 7" id="KW-1134">Transmembrane beta strand</keyword>
<dbReference type="Gene3D" id="2.170.130.10">
    <property type="entry name" value="TonB-dependent receptor, plug domain"/>
    <property type="match status" value="1"/>
</dbReference>
<dbReference type="InterPro" id="IPR023997">
    <property type="entry name" value="TonB-dep_OMP_SusC/RagA_CS"/>
</dbReference>
<comment type="similarity">
    <text evidence="7">Belongs to the TonB-dependent receptor family.</text>
</comment>
<name>A0A291QUZ7_9BACT</name>
<dbReference type="Gene3D" id="2.60.40.1120">
    <property type="entry name" value="Carboxypeptidase-like, regulatory domain"/>
    <property type="match status" value="1"/>
</dbReference>
<protein>
    <submittedName>
        <fullName evidence="9">SusC/RagA family TonB-linked outer membrane protein</fullName>
    </submittedName>
</protein>
<dbReference type="GO" id="GO:0009279">
    <property type="term" value="C:cell outer membrane"/>
    <property type="evidence" value="ECO:0007669"/>
    <property type="project" value="UniProtKB-SubCell"/>
</dbReference>
<dbReference type="InterPro" id="IPR039426">
    <property type="entry name" value="TonB-dep_rcpt-like"/>
</dbReference>
<accession>A0A291QUZ7</accession>
<evidence type="ECO:0000313" key="10">
    <source>
        <dbReference type="Proteomes" id="UP000220133"/>
    </source>
</evidence>
<comment type="subcellular location">
    <subcellularLocation>
        <location evidence="1 7">Cell outer membrane</location>
        <topology evidence="1 7">Multi-pass membrane protein</topology>
    </subcellularLocation>
</comment>
<dbReference type="NCBIfam" id="TIGR04056">
    <property type="entry name" value="OMP_RagA_SusC"/>
    <property type="match status" value="1"/>
</dbReference>
<sequence>MQLFANGQPMSRFTLGLGVPLRCTAKIWLIMKLVMCLLLGCSLHISAKSYGQQVSISAKGARLEAVFQEIKSQTGYTFVYNTEWLREAKLVDLQVQNIPMEQALQLTFKDQPFTYMILRKTVILKKREQLIKILPSEDNRQQLIFRGKVLDEKGTPIPGASIFVLGEKKGVVSGEDGRFNLKIDKLGVVVRISFIGYESLDYRVKNLDKPVTFHMRLKDADLNQVVVTGMVNLDKQTFSGAAAVYSQEQIKTITNTNIVDALKTLDPSFMVLENNIMGSNPNVLPNIELRGQTSITTDELRDDFSENPNQPLFILDGFPASLRQILDMDINRIASVTILKDAASTAMYGNRASNGVIVIQTVRPLPGKIRVSYTSDWGFEFPDLSSYNRMDASEKLEFERLSGRYLPNERFDMSTYKYELYDPLYSMRKQEVLRGVNSYWLSDPLQNGISQRHSLLVNGGADNLLFVAGISYKDEKGVMIGSGRKEWSGNLKLDYNTGKFRFNNYVSVNGNSEDESPYGSFSTWVNVNPYYRKQPASEMYLEKYRDGSNGAEKVVYNPLYNAKLNSYDRSKLYSLWDNLSAIYQVTDNLRFETNLQVRKDVKEAETFKSPLHTDFISTVPEEKGKYTNTRFTTSSFTYNALLSYNKSFGDHTLGVNLRSEISESKSIRQDYSAIGFPLTSNGNPSFAYNYPENGAPYARTSISRYNNVSFISTYSYRNIYNLNATFTYNGSSVYGINNPYSPFYSIAGSWNLHNAQWFKRDWIDNARLRVSYGMTGNQNFSSTSSVSTYTYLSDFNSFGQGVLLSRLGNPNLESQTTYQFNTGLDLNIFKNRLGLVVDYYDKLTDPLVVPVALPSSTALVSYPFNVGSLKVKGFEFMLNGTPIRTKDFSWRISVMGSKYKKTYAGLGNRLLGLNEKLKTSNSFVQYKDGYSENDIWAVRSLGIDPATGREIYLKKDGTQSFDYDINDQVVVGNTLPDIQGVVGSQFTYKNFLLNFSFRYVFGQDAFNTVLFNTIENLSKSYIINNNLDKRALYERWKEPGDLAMYKDIADATRTYRSSRFVQTENSFGLESANITYNLTRGSFLDKLSLSRLQISGRTSDIFRFTTVRRERGTSYPYSRAFQLSLTANFK</sequence>
<dbReference type="AlphaFoldDB" id="A0A291QUZ7"/>
<dbReference type="SUPFAM" id="SSF49464">
    <property type="entry name" value="Carboxypeptidase regulatory domain-like"/>
    <property type="match status" value="1"/>
</dbReference>
<keyword evidence="6 7" id="KW-0998">Cell outer membrane</keyword>
<reference evidence="9 10" key="1">
    <citation type="submission" date="2017-10" db="EMBL/GenBank/DDBJ databases">
        <title>Paenichitinophaga pekingensis gen. nov., sp. nov., isolated from activated sludge.</title>
        <authorList>
            <person name="Jin D."/>
            <person name="Kong X."/>
            <person name="Deng Y."/>
            <person name="Bai Z."/>
        </authorList>
    </citation>
    <scope>NUCLEOTIDE SEQUENCE [LARGE SCALE GENOMIC DNA]</scope>
    <source>
        <strain evidence="9 10">13</strain>
    </source>
</reference>